<feature type="domain" description="Replication protein A OB" evidence="3">
    <location>
        <begin position="71"/>
        <end position="149"/>
    </location>
</feature>
<accession>A0A804LYI7</accession>
<keyword evidence="1" id="KW-0238">DNA-binding</keyword>
<dbReference type="CDD" id="cd04481">
    <property type="entry name" value="RPA1_DBD_B_like"/>
    <property type="match status" value="1"/>
</dbReference>
<feature type="compositionally biased region" description="Basic and acidic residues" evidence="2">
    <location>
        <begin position="9"/>
        <end position="48"/>
    </location>
</feature>
<dbReference type="InParanoid" id="A0A804LYI7"/>
<dbReference type="EnsemblPlants" id="Zm00001eb045590_T001">
    <property type="protein sequence ID" value="Zm00001eb045590_P001"/>
    <property type="gene ID" value="Zm00001eb045590"/>
</dbReference>
<evidence type="ECO:0000256" key="2">
    <source>
        <dbReference type="SAM" id="MobiDB-lite"/>
    </source>
</evidence>
<feature type="compositionally biased region" description="Low complexity" evidence="2">
    <location>
        <begin position="271"/>
        <end position="294"/>
    </location>
</feature>
<dbReference type="InterPro" id="IPR031657">
    <property type="entry name" value="REPA_OB_2"/>
</dbReference>
<dbReference type="Pfam" id="PF16900">
    <property type="entry name" value="REPA_OB_2"/>
    <property type="match status" value="1"/>
</dbReference>
<name>A0A804LYI7_MAIZE</name>
<reference evidence="4" key="2">
    <citation type="submission" date="2019-07" db="EMBL/GenBank/DDBJ databases">
        <authorList>
            <person name="Seetharam A."/>
            <person name="Woodhouse M."/>
            <person name="Cannon E."/>
        </authorList>
    </citation>
    <scope>NUCLEOTIDE SEQUENCE [LARGE SCALE GENOMIC DNA]</scope>
    <source>
        <strain evidence="4">cv. B73</strain>
    </source>
</reference>
<feature type="region of interest" description="Disordered" evidence="2">
    <location>
        <begin position="267"/>
        <end position="295"/>
    </location>
</feature>
<protein>
    <recommendedName>
        <fullName evidence="3">Replication protein A OB domain-containing protein</fullName>
    </recommendedName>
</protein>
<dbReference type="PANTHER" id="PTHR47165">
    <property type="entry name" value="OS03G0429900 PROTEIN"/>
    <property type="match status" value="1"/>
</dbReference>
<dbReference type="SUPFAM" id="SSF50249">
    <property type="entry name" value="Nucleic acid-binding proteins"/>
    <property type="match status" value="2"/>
</dbReference>
<reference evidence="5" key="1">
    <citation type="submission" date="2015-12" db="EMBL/GenBank/DDBJ databases">
        <title>Update maize B73 reference genome by single molecule sequencing technologies.</title>
        <authorList>
            <consortium name="Maize Genome Sequencing Project"/>
            <person name="Ware D."/>
        </authorList>
    </citation>
    <scope>NUCLEOTIDE SEQUENCE [LARGE SCALE GENOMIC DNA]</scope>
    <source>
        <strain evidence="5">cv. B73</strain>
    </source>
</reference>
<keyword evidence="5" id="KW-1185">Reference proteome</keyword>
<evidence type="ECO:0000313" key="4">
    <source>
        <dbReference type="EnsemblPlants" id="Zm00001eb045590_P001"/>
    </source>
</evidence>
<dbReference type="Proteomes" id="UP000007305">
    <property type="component" value="Chromosome 1"/>
</dbReference>
<dbReference type="PANTHER" id="PTHR47165:SF3">
    <property type="entry name" value="RETROTRANSPOSON-LIKE PROTEIN"/>
    <property type="match status" value="1"/>
</dbReference>
<evidence type="ECO:0000259" key="3">
    <source>
        <dbReference type="Pfam" id="PF16900"/>
    </source>
</evidence>
<dbReference type="InterPro" id="IPR012340">
    <property type="entry name" value="NA-bd_OB-fold"/>
</dbReference>
<sequence>MAAGLGGGRPDRAGREAAEPAMGKGERGWGREERGRGELTGEGRDGEGRSAAGAAEGGGWAGGGGGLGQREYFIDVIGAVTMISDVATIRTKMRQTQTAKRSVTIQNESCTPLEVVLWGEQATSFPADQISIAGQDSLQIIIFVGTLARSYAGTTSLTGGSSCKWYVNPQVPEATSLAARYRLLITAGDETGETDFIVFGRMAQRIVKKPLDILIADNPPGFIPDEITKLMEKVYTFNVSFTDSTFALGNVCFQVNTVVAEIGDGGQVPISPSGSQPSSISSARAASKSTSADSVPTGGRLTNFMHFDIACKVANATIKRWVLSYQAGCEEDIGRLS</sequence>
<evidence type="ECO:0000256" key="1">
    <source>
        <dbReference type="ARBA" id="ARBA00023125"/>
    </source>
</evidence>
<evidence type="ECO:0000313" key="5">
    <source>
        <dbReference type="Proteomes" id="UP000007305"/>
    </source>
</evidence>
<feature type="region of interest" description="Disordered" evidence="2">
    <location>
        <begin position="1"/>
        <end position="62"/>
    </location>
</feature>
<dbReference type="AlphaFoldDB" id="A0A804LYI7"/>
<dbReference type="Gene3D" id="2.40.50.140">
    <property type="entry name" value="Nucleic acid-binding proteins"/>
    <property type="match status" value="1"/>
</dbReference>
<proteinExistence type="predicted"/>
<organism evidence="4 5">
    <name type="scientific">Zea mays</name>
    <name type="common">Maize</name>
    <dbReference type="NCBI Taxonomy" id="4577"/>
    <lineage>
        <taxon>Eukaryota</taxon>
        <taxon>Viridiplantae</taxon>
        <taxon>Streptophyta</taxon>
        <taxon>Embryophyta</taxon>
        <taxon>Tracheophyta</taxon>
        <taxon>Spermatophyta</taxon>
        <taxon>Magnoliopsida</taxon>
        <taxon>Liliopsida</taxon>
        <taxon>Poales</taxon>
        <taxon>Poaceae</taxon>
        <taxon>PACMAD clade</taxon>
        <taxon>Panicoideae</taxon>
        <taxon>Andropogonodae</taxon>
        <taxon>Andropogoneae</taxon>
        <taxon>Tripsacinae</taxon>
        <taxon>Zea</taxon>
    </lineage>
</organism>
<reference evidence="4" key="3">
    <citation type="submission" date="2021-05" db="UniProtKB">
        <authorList>
            <consortium name="EnsemblPlants"/>
        </authorList>
    </citation>
    <scope>IDENTIFICATION</scope>
    <source>
        <strain evidence="4">cv. B73</strain>
    </source>
</reference>
<dbReference type="Gramene" id="Zm00001eb045590_T001">
    <property type="protein sequence ID" value="Zm00001eb045590_P001"/>
    <property type="gene ID" value="Zm00001eb045590"/>
</dbReference>
<dbReference type="GO" id="GO:0003677">
    <property type="term" value="F:DNA binding"/>
    <property type="evidence" value="ECO:0007669"/>
    <property type="project" value="UniProtKB-KW"/>
</dbReference>